<evidence type="ECO:0000313" key="1">
    <source>
        <dbReference type="EMBL" id="CBX97697.1"/>
    </source>
</evidence>
<reference evidence="2" key="1">
    <citation type="journal article" date="2011" name="Nat. Commun.">
        <title>Effector diversification within compartments of the Leptosphaeria maculans genome affected by Repeat-Induced Point mutations.</title>
        <authorList>
            <person name="Rouxel T."/>
            <person name="Grandaubert J."/>
            <person name="Hane J.K."/>
            <person name="Hoede C."/>
            <person name="van de Wouw A.P."/>
            <person name="Couloux A."/>
            <person name="Dominguez V."/>
            <person name="Anthouard V."/>
            <person name="Bally P."/>
            <person name="Bourras S."/>
            <person name="Cozijnsen A.J."/>
            <person name="Ciuffetti L.M."/>
            <person name="Degrave A."/>
            <person name="Dilmaghani A."/>
            <person name="Duret L."/>
            <person name="Fudal I."/>
            <person name="Goodwin S.B."/>
            <person name="Gout L."/>
            <person name="Glaser N."/>
            <person name="Linglin J."/>
            <person name="Kema G.H.J."/>
            <person name="Lapalu N."/>
            <person name="Lawrence C.B."/>
            <person name="May K."/>
            <person name="Meyer M."/>
            <person name="Ollivier B."/>
            <person name="Poulain J."/>
            <person name="Schoch C.L."/>
            <person name="Simon A."/>
            <person name="Spatafora J.W."/>
            <person name="Stachowiak A."/>
            <person name="Turgeon B.G."/>
            <person name="Tyler B.M."/>
            <person name="Vincent D."/>
            <person name="Weissenbach J."/>
            <person name="Amselem J."/>
            <person name="Quesneville H."/>
            <person name="Oliver R.P."/>
            <person name="Wincker P."/>
            <person name="Balesdent M.-H."/>
            <person name="Howlett B.J."/>
        </authorList>
    </citation>
    <scope>NUCLEOTIDE SEQUENCE [LARGE SCALE GENOMIC DNA]</scope>
    <source>
        <strain evidence="2">JN3 / isolate v23.1.3 / race Av1-4-5-6-7-8</strain>
    </source>
</reference>
<protein>
    <submittedName>
        <fullName evidence="1">Predicted protein</fullName>
    </submittedName>
</protein>
<dbReference type="EMBL" id="FP929132">
    <property type="protein sequence ID" value="CBX97697.1"/>
    <property type="molecule type" value="Genomic_DNA"/>
</dbReference>
<dbReference type="Proteomes" id="UP000002668">
    <property type="component" value="Genome"/>
</dbReference>
<proteinExistence type="predicted"/>
<name>E5A1Y0_LEPMJ</name>
<gene>
    <name evidence="1" type="ORF">LEMA_P091060.1</name>
</gene>
<sequence>MADHGWLIRSSHLTPIHSRYYVPWATYKSEHSTRTIFSALNLLAAKADRPFSSQRDTLRVLQTTAMSCMWSTPRLPSPNRRPPTPPSGFDAGVLVVSKSMEIPEKLFLAMAPTQMAIGFGSCFGQTLTILGTCVEDKWTNRV</sequence>
<organism evidence="2">
    <name type="scientific">Leptosphaeria maculans (strain JN3 / isolate v23.1.3 / race Av1-4-5-6-7-8)</name>
    <name type="common">Blackleg fungus</name>
    <name type="synonym">Phoma lingam</name>
    <dbReference type="NCBI Taxonomy" id="985895"/>
    <lineage>
        <taxon>Eukaryota</taxon>
        <taxon>Fungi</taxon>
        <taxon>Dikarya</taxon>
        <taxon>Ascomycota</taxon>
        <taxon>Pezizomycotina</taxon>
        <taxon>Dothideomycetes</taxon>
        <taxon>Pleosporomycetidae</taxon>
        <taxon>Pleosporales</taxon>
        <taxon>Pleosporineae</taxon>
        <taxon>Leptosphaeriaceae</taxon>
        <taxon>Plenodomus</taxon>
        <taxon>Plenodomus lingam/Leptosphaeria maculans species complex</taxon>
    </lineage>
</organism>
<keyword evidence="2" id="KW-1185">Reference proteome</keyword>
<evidence type="ECO:0000313" key="2">
    <source>
        <dbReference type="Proteomes" id="UP000002668"/>
    </source>
</evidence>
<dbReference type="HOGENOM" id="CLU_1816155_0_0_1"/>
<accession>E5A1Y0</accession>
<dbReference type="InParanoid" id="E5A1Y0"/>
<dbReference type="AlphaFoldDB" id="E5A1Y0"/>
<dbReference type="VEuPathDB" id="FungiDB:LEMA_P091060.1"/>